<evidence type="ECO:0000313" key="2">
    <source>
        <dbReference type="Proteomes" id="UP001501005"/>
    </source>
</evidence>
<gene>
    <name evidence="1" type="ORF">GCM10009549_02080</name>
</gene>
<reference evidence="2" key="1">
    <citation type="journal article" date="2019" name="Int. J. Syst. Evol. Microbiol.">
        <title>The Global Catalogue of Microorganisms (GCM) 10K type strain sequencing project: providing services to taxonomists for standard genome sequencing and annotation.</title>
        <authorList>
            <consortium name="The Broad Institute Genomics Platform"/>
            <consortium name="The Broad Institute Genome Sequencing Center for Infectious Disease"/>
            <person name="Wu L."/>
            <person name="Ma J."/>
        </authorList>
    </citation>
    <scope>NUCLEOTIDE SEQUENCE [LARGE SCALE GENOMIC DNA]</scope>
    <source>
        <strain evidence="2">JCM 10673</strain>
    </source>
</reference>
<accession>A0ABP3YSV4</accession>
<name>A0ABP3YSV4_9ACTN</name>
<sequence length="161" mass="17655">MTQTATETAARTTTRLLHGYGRLTWPQARALLSGCACTWTDFDGIHLQDTPPDELPVAATHLWAWNRTGDRLVRLRFDAPGILYAAVLTPAAADDVLDAAGVPLAPGFPEEVTVTERRTILRDPQERSAAALPPEFTERTWHLVEVPGESPLTFVRADPDS</sequence>
<evidence type="ECO:0000313" key="1">
    <source>
        <dbReference type="EMBL" id="GAA0901321.1"/>
    </source>
</evidence>
<protein>
    <recommendedName>
        <fullName evidence="3">GNAT family N-acetyltransferase</fullName>
    </recommendedName>
</protein>
<comment type="caution">
    <text evidence="1">The sequence shown here is derived from an EMBL/GenBank/DDBJ whole genome shotgun (WGS) entry which is preliminary data.</text>
</comment>
<keyword evidence="2" id="KW-1185">Reference proteome</keyword>
<evidence type="ECO:0008006" key="3">
    <source>
        <dbReference type="Google" id="ProtNLM"/>
    </source>
</evidence>
<proteinExistence type="predicted"/>
<dbReference type="RefSeq" id="WP_344045618.1">
    <property type="nucleotide sequence ID" value="NZ_BAAAHG010000001.1"/>
</dbReference>
<organism evidence="1 2">
    <name type="scientific">Streptomyces thermoalcalitolerans</name>
    <dbReference type="NCBI Taxonomy" id="65605"/>
    <lineage>
        <taxon>Bacteria</taxon>
        <taxon>Bacillati</taxon>
        <taxon>Actinomycetota</taxon>
        <taxon>Actinomycetes</taxon>
        <taxon>Kitasatosporales</taxon>
        <taxon>Streptomycetaceae</taxon>
        <taxon>Streptomyces</taxon>
    </lineage>
</organism>
<dbReference type="EMBL" id="BAAAHG010000001">
    <property type="protein sequence ID" value="GAA0901321.1"/>
    <property type="molecule type" value="Genomic_DNA"/>
</dbReference>
<dbReference type="Proteomes" id="UP001501005">
    <property type="component" value="Unassembled WGS sequence"/>
</dbReference>